<evidence type="ECO:0000256" key="5">
    <source>
        <dbReference type="RuleBase" id="RU004516"/>
    </source>
</evidence>
<dbReference type="InterPro" id="IPR018300">
    <property type="entry name" value="Aminotrans_IV_CS"/>
</dbReference>
<comment type="cofactor">
    <cofactor evidence="1 5">
        <name>pyridoxal 5'-phosphate</name>
        <dbReference type="ChEBI" id="CHEBI:597326"/>
    </cofactor>
</comment>
<keyword evidence="6" id="KW-0032">Aminotransferase</keyword>
<dbReference type="InterPro" id="IPR043131">
    <property type="entry name" value="BCAT-like_N"/>
</dbReference>
<dbReference type="InterPro" id="IPR001544">
    <property type="entry name" value="Aminotrans_IV"/>
</dbReference>
<keyword evidence="3 5" id="KW-0663">Pyridoxal phosphate</keyword>
<dbReference type="FunFam" id="3.20.10.10:FF:000002">
    <property type="entry name" value="D-alanine aminotransferase"/>
    <property type="match status" value="1"/>
</dbReference>
<evidence type="ECO:0000256" key="2">
    <source>
        <dbReference type="ARBA" id="ARBA00009320"/>
    </source>
</evidence>
<evidence type="ECO:0000256" key="4">
    <source>
        <dbReference type="RuleBase" id="RU004106"/>
    </source>
</evidence>
<dbReference type="Pfam" id="PF01063">
    <property type="entry name" value="Aminotran_4"/>
    <property type="match status" value="1"/>
</dbReference>
<protein>
    <submittedName>
        <fullName evidence="6">D-alanine aminotransferase</fullName>
        <ecNumber evidence="6">2.6.1.21</ecNumber>
    </submittedName>
</protein>
<evidence type="ECO:0000313" key="6">
    <source>
        <dbReference type="EMBL" id="CAA9349894.1"/>
    </source>
</evidence>
<name>A0A6J4M6L7_9BACT</name>
<dbReference type="PANTHER" id="PTHR42743:SF10">
    <property type="entry name" value="D-ALANINE AMINOTRANSFERASE"/>
    <property type="match status" value="1"/>
</dbReference>
<dbReference type="PROSITE" id="PS00770">
    <property type="entry name" value="AA_TRANSFER_CLASS_4"/>
    <property type="match status" value="1"/>
</dbReference>
<dbReference type="PANTHER" id="PTHR42743">
    <property type="entry name" value="AMINO-ACID AMINOTRANSFERASE"/>
    <property type="match status" value="1"/>
</dbReference>
<dbReference type="GO" id="GO:0047810">
    <property type="term" value="F:D-alanine-2-oxoglutarate aminotransferase activity"/>
    <property type="evidence" value="ECO:0007669"/>
    <property type="project" value="UniProtKB-EC"/>
</dbReference>
<dbReference type="SUPFAM" id="SSF56752">
    <property type="entry name" value="D-aminoacid aminotransferase-like PLP-dependent enzymes"/>
    <property type="match status" value="1"/>
</dbReference>
<evidence type="ECO:0000256" key="3">
    <source>
        <dbReference type="ARBA" id="ARBA00022898"/>
    </source>
</evidence>
<dbReference type="GO" id="GO:0008652">
    <property type="term" value="P:amino acid biosynthetic process"/>
    <property type="evidence" value="ECO:0007669"/>
    <property type="project" value="UniProtKB-ARBA"/>
</dbReference>
<dbReference type="GO" id="GO:0046394">
    <property type="term" value="P:carboxylic acid biosynthetic process"/>
    <property type="evidence" value="ECO:0007669"/>
    <property type="project" value="UniProtKB-ARBA"/>
</dbReference>
<evidence type="ECO:0000256" key="1">
    <source>
        <dbReference type="ARBA" id="ARBA00001933"/>
    </source>
</evidence>
<proteinExistence type="inferred from homology"/>
<organism evidence="6">
    <name type="scientific">uncultured Gemmatimonadaceae bacterium</name>
    <dbReference type="NCBI Taxonomy" id="246130"/>
    <lineage>
        <taxon>Bacteria</taxon>
        <taxon>Pseudomonadati</taxon>
        <taxon>Gemmatimonadota</taxon>
        <taxon>Gemmatimonadia</taxon>
        <taxon>Gemmatimonadales</taxon>
        <taxon>Gemmatimonadaceae</taxon>
        <taxon>environmental samples</taxon>
    </lineage>
</organism>
<comment type="similarity">
    <text evidence="2 4">Belongs to the class-IV pyridoxal-phosphate-dependent aminotransferase family.</text>
</comment>
<accession>A0A6J4M6L7</accession>
<dbReference type="InterPro" id="IPR036038">
    <property type="entry name" value="Aminotransferase-like"/>
</dbReference>
<keyword evidence="6" id="KW-0808">Transferase</keyword>
<dbReference type="AlphaFoldDB" id="A0A6J4M6L7"/>
<gene>
    <name evidence="6" type="ORF">AVDCRST_MAG40-2851</name>
</gene>
<dbReference type="EMBL" id="CADCTX010000786">
    <property type="protein sequence ID" value="CAA9349894.1"/>
    <property type="molecule type" value="Genomic_DNA"/>
</dbReference>
<dbReference type="EC" id="2.6.1.21" evidence="6"/>
<dbReference type="Gene3D" id="3.20.10.10">
    <property type="entry name" value="D-amino Acid Aminotransferase, subunit A, domain 2"/>
    <property type="match status" value="1"/>
</dbReference>
<dbReference type="GO" id="GO:0005829">
    <property type="term" value="C:cytosol"/>
    <property type="evidence" value="ECO:0007669"/>
    <property type="project" value="TreeGrafter"/>
</dbReference>
<sequence length="288" mass="30558">MLVYLNGEYLPRDRAMVPVDDRGFLFGDGVYEVSRALDGRVVDHDRHARRLARNLAELAIAPAGLDEGALREIAERVLLGSALAAGHATVYLQVTRGSAPRTHHYPDPRRVPPTVYVSASPFAPLDAARDAGVRVITLPDLRWGRCDVKSINLLPNVMAKQAAVAAGAHEALFVRDDVITEGAATNVFAVVDGVVRTHPLSTAVLPGITREIAIELAHALGLPVQEDALTLDELPAADELFLTSTTNDVMPVVAVDGRTVGDGAPGPVTRRLADAFAARGVVAALAAR</sequence>
<dbReference type="Gene3D" id="3.30.470.10">
    <property type="match status" value="1"/>
</dbReference>
<reference evidence="6" key="1">
    <citation type="submission" date="2020-02" db="EMBL/GenBank/DDBJ databases">
        <authorList>
            <person name="Meier V. D."/>
        </authorList>
    </citation>
    <scope>NUCLEOTIDE SEQUENCE</scope>
    <source>
        <strain evidence="6">AVDCRST_MAG40</strain>
    </source>
</reference>
<dbReference type="InterPro" id="IPR050571">
    <property type="entry name" value="Class-IV_PLP-Dep_Aminotrnsfr"/>
</dbReference>
<dbReference type="InterPro" id="IPR043132">
    <property type="entry name" value="BCAT-like_C"/>
</dbReference>